<evidence type="ECO:0000256" key="1">
    <source>
        <dbReference type="ARBA" id="ARBA00004651"/>
    </source>
</evidence>
<feature type="transmembrane region" description="Helical" evidence="6">
    <location>
        <begin position="14"/>
        <end position="38"/>
    </location>
</feature>
<dbReference type="EMBL" id="JADBEE010000002">
    <property type="protein sequence ID" value="MBE1515913.1"/>
    <property type="molecule type" value="Genomic_DNA"/>
</dbReference>
<proteinExistence type="predicted"/>
<keyword evidence="2" id="KW-1003">Cell membrane</keyword>
<feature type="transmembrane region" description="Helical" evidence="6">
    <location>
        <begin position="192"/>
        <end position="213"/>
    </location>
</feature>
<keyword evidence="3 6" id="KW-0812">Transmembrane</keyword>
<organism evidence="7 8">
    <name type="scientific">Nesterenkonia halotolerans</name>
    <dbReference type="NCBI Taxonomy" id="225325"/>
    <lineage>
        <taxon>Bacteria</taxon>
        <taxon>Bacillati</taxon>
        <taxon>Actinomycetota</taxon>
        <taxon>Actinomycetes</taxon>
        <taxon>Micrococcales</taxon>
        <taxon>Micrococcaceae</taxon>
        <taxon>Nesterenkonia</taxon>
    </lineage>
</organism>
<evidence type="ECO:0000256" key="4">
    <source>
        <dbReference type="ARBA" id="ARBA00022989"/>
    </source>
</evidence>
<evidence type="ECO:0000313" key="8">
    <source>
        <dbReference type="Proteomes" id="UP000636579"/>
    </source>
</evidence>
<accession>A0ABR9JA95</accession>
<reference evidence="7 8" key="1">
    <citation type="submission" date="2020-10" db="EMBL/GenBank/DDBJ databases">
        <title>Sequencing the genomes of 1000 actinobacteria strains.</title>
        <authorList>
            <person name="Klenk H.-P."/>
        </authorList>
    </citation>
    <scope>NUCLEOTIDE SEQUENCE [LARGE SCALE GENOMIC DNA]</scope>
    <source>
        <strain evidence="7 8">DSM 15474</strain>
    </source>
</reference>
<feature type="transmembrane region" description="Helical" evidence="6">
    <location>
        <begin position="50"/>
        <end position="69"/>
    </location>
</feature>
<evidence type="ECO:0000256" key="2">
    <source>
        <dbReference type="ARBA" id="ARBA00022475"/>
    </source>
</evidence>
<dbReference type="PANTHER" id="PTHR40277:SF1">
    <property type="entry name" value="BLL5419 PROTEIN"/>
    <property type="match status" value="1"/>
</dbReference>
<feature type="transmembrane region" description="Helical" evidence="6">
    <location>
        <begin position="163"/>
        <end position="180"/>
    </location>
</feature>
<keyword evidence="4 6" id="KW-1133">Transmembrane helix</keyword>
<comment type="caution">
    <text evidence="7">The sequence shown here is derived from an EMBL/GenBank/DDBJ whole genome shotgun (WGS) entry which is preliminary data.</text>
</comment>
<keyword evidence="5 6" id="KW-0472">Membrane</keyword>
<dbReference type="PANTHER" id="PTHR40277">
    <property type="entry name" value="BLL5419 PROTEIN"/>
    <property type="match status" value="1"/>
</dbReference>
<keyword evidence="8" id="KW-1185">Reference proteome</keyword>
<evidence type="ECO:0000256" key="3">
    <source>
        <dbReference type="ARBA" id="ARBA00022692"/>
    </source>
</evidence>
<evidence type="ECO:0000256" key="5">
    <source>
        <dbReference type="ARBA" id="ARBA00023136"/>
    </source>
</evidence>
<feature type="transmembrane region" description="Helical" evidence="6">
    <location>
        <begin position="219"/>
        <end position="240"/>
    </location>
</feature>
<dbReference type="Pfam" id="PF03706">
    <property type="entry name" value="LPG_synthase_TM"/>
    <property type="match status" value="1"/>
</dbReference>
<gene>
    <name evidence="7" type="ORF">H4W26_002705</name>
</gene>
<dbReference type="RefSeq" id="WP_192592684.1">
    <property type="nucleotide sequence ID" value="NZ_JADBEE010000002.1"/>
</dbReference>
<dbReference type="Proteomes" id="UP000636579">
    <property type="component" value="Unassembled WGS sequence"/>
</dbReference>
<evidence type="ECO:0000313" key="7">
    <source>
        <dbReference type="EMBL" id="MBE1515913.1"/>
    </source>
</evidence>
<protein>
    <submittedName>
        <fullName evidence="7">Uncharacterized membrane protein YbhN (UPF0104 family)</fullName>
    </submittedName>
</protein>
<feature type="transmembrane region" description="Helical" evidence="6">
    <location>
        <begin position="270"/>
        <end position="290"/>
    </location>
</feature>
<comment type="subcellular location">
    <subcellularLocation>
        <location evidence="1">Cell membrane</location>
        <topology evidence="1">Multi-pass membrane protein</topology>
    </subcellularLocation>
</comment>
<sequence>MSSPAATRAPRSRVAFFAVLQVAVTVGIFAILANAWGITPFIDAFRMLPWWSFPAAAVLGGLGVLTQALRWRVIAGHHDIVVSLGPAVARCWQAAFLNGVLPGGLAGDALRAADDSSDADVAAGRSALGRAFASMAAERLTGTAVAFGAAGLALLAVAPLFGVAALGVAALAVAIAWRWLRPLSRGELTQVVLLSAVGWAAFAALFTLTIGAVSPSVPLAWAPGLAAIAIAGMSVPLGFGGWGPREAAAAWAFSLAGLAPHLGVTASVSYGLLALASTLPGAVILALRALPRVNQARRARAERHSRQAAKHEPIEPAF</sequence>
<name>A0ABR9JA95_9MICC</name>
<dbReference type="InterPro" id="IPR022791">
    <property type="entry name" value="L-PG_synthase/AglD"/>
</dbReference>
<evidence type="ECO:0000256" key="6">
    <source>
        <dbReference type="SAM" id="Phobius"/>
    </source>
</evidence>